<keyword evidence="7" id="KW-0175">Coiled coil</keyword>
<keyword evidence="8" id="KW-0131">Cell cycle</keyword>
<feature type="region of interest" description="Disordered" evidence="10">
    <location>
        <begin position="356"/>
        <end position="391"/>
    </location>
</feature>
<feature type="compositionally biased region" description="Basic and acidic residues" evidence="10">
    <location>
        <begin position="193"/>
        <end position="211"/>
    </location>
</feature>
<dbReference type="Proteomes" id="UP000824596">
    <property type="component" value="Unassembled WGS sequence"/>
</dbReference>
<sequence>MSASNSSDYELLTEHFSYPPVSLLDDIINTVNVLADRALDSVERLLLSIPPNKLGFPQKSRRNGDATPADDDDAAAAAKREIENGTHQLETLLNASIDKNFDLFELYTMRNILTVRPQDRPYMRLAHYDGLDLPLASSHSPQHQVDRPTVESVTALRRRLQASQKLHVALEAERVRNDALLRKLKALLGLRDQAEGEGDVKKEDRGARDELQPSPFGFLGDKGNLTDGGSEQPITTTTEFALSQLQALRSLSVSLRTLLPDLGTADPATGQESDGDDDDEAVAAASNKQQRASSDKPHSKSWRRERAEYIEASSRKYLERVGGLELGPRGDVRDGEWPGEGRRLTRDEVDGLERTAAVLGGGGGGGTGGLGERRRAEDAMDDDDAPATGGG</sequence>
<keyword evidence="12" id="KW-1185">Reference proteome</keyword>
<evidence type="ECO:0000313" key="11">
    <source>
        <dbReference type="EMBL" id="KAH0960029.1"/>
    </source>
</evidence>
<feature type="region of interest" description="Disordered" evidence="10">
    <location>
        <begin position="193"/>
        <end position="233"/>
    </location>
</feature>
<dbReference type="Pfam" id="PF05859">
    <property type="entry name" value="Mis12"/>
    <property type="match status" value="1"/>
</dbReference>
<keyword evidence="9" id="KW-0137">Centromere</keyword>
<dbReference type="GO" id="GO:0051382">
    <property type="term" value="P:kinetochore assembly"/>
    <property type="evidence" value="ECO:0007669"/>
    <property type="project" value="TreeGrafter"/>
</dbReference>
<dbReference type="GO" id="GO:0000070">
    <property type="term" value="P:mitotic sister chromatid segregation"/>
    <property type="evidence" value="ECO:0007669"/>
    <property type="project" value="TreeGrafter"/>
</dbReference>
<feature type="compositionally biased region" description="Gly residues" evidence="10">
    <location>
        <begin position="359"/>
        <end position="370"/>
    </location>
</feature>
<feature type="compositionally biased region" description="Basic and acidic residues" evidence="10">
    <location>
        <begin position="293"/>
        <end position="305"/>
    </location>
</feature>
<comment type="caution">
    <text evidence="11">The sequence shown here is derived from an EMBL/GenBank/DDBJ whole genome shotgun (WGS) entry which is preliminary data.</text>
</comment>
<dbReference type="AlphaFoldDB" id="A0A9P8MTB5"/>
<comment type="similarity">
    <text evidence="2">Belongs to the mis12 family.</text>
</comment>
<keyword evidence="6" id="KW-0995">Kinetochore</keyword>
<accession>A0A9P8MTB5</accession>
<keyword evidence="3" id="KW-0158">Chromosome</keyword>
<evidence type="ECO:0000256" key="1">
    <source>
        <dbReference type="ARBA" id="ARBA00004629"/>
    </source>
</evidence>
<gene>
    <name evidence="11" type="ORF">HRG_09050</name>
</gene>
<feature type="region of interest" description="Disordered" evidence="10">
    <location>
        <begin position="56"/>
        <end position="75"/>
    </location>
</feature>
<dbReference type="RefSeq" id="XP_044717542.1">
    <property type="nucleotide sequence ID" value="XM_044867521.1"/>
</dbReference>
<keyword evidence="4" id="KW-0132">Cell division</keyword>
<evidence type="ECO:0000256" key="6">
    <source>
        <dbReference type="ARBA" id="ARBA00022838"/>
    </source>
</evidence>
<dbReference type="PANTHER" id="PTHR14527:SF2">
    <property type="entry name" value="PROTEIN MIS12 HOMOLOG"/>
    <property type="match status" value="1"/>
</dbReference>
<evidence type="ECO:0000256" key="7">
    <source>
        <dbReference type="ARBA" id="ARBA00023054"/>
    </source>
</evidence>
<reference evidence="11" key="1">
    <citation type="submission" date="2021-09" db="EMBL/GenBank/DDBJ databases">
        <title>A high-quality genome of the endoparasitic fungus Hirsutella rhossiliensis with a comparison of Hirsutella genomes reveals transposable elements contributing to genome size variation.</title>
        <authorList>
            <person name="Lin R."/>
            <person name="Jiao Y."/>
            <person name="Sun X."/>
            <person name="Ling J."/>
            <person name="Xie B."/>
            <person name="Cheng X."/>
        </authorList>
    </citation>
    <scope>NUCLEOTIDE SEQUENCE</scope>
    <source>
        <strain evidence="11">HR02</strain>
    </source>
</reference>
<evidence type="ECO:0000256" key="9">
    <source>
        <dbReference type="ARBA" id="ARBA00023328"/>
    </source>
</evidence>
<dbReference type="EMBL" id="JAIZPD010000011">
    <property type="protein sequence ID" value="KAH0960029.1"/>
    <property type="molecule type" value="Genomic_DNA"/>
</dbReference>
<feature type="region of interest" description="Disordered" evidence="10">
    <location>
        <begin position="317"/>
        <end position="343"/>
    </location>
</feature>
<feature type="compositionally biased region" description="Basic and acidic residues" evidence="10">
    <location>
        <begin position="328"/>
        <end position="343"/>
    </location>
</feature>
<organism evidence="11 12">
    <name type="scientific">Hirsutella rhossiliensis</name>
    <dbReference type="NCBI Taxonomy" id="111463"/>
    <lineage>
        <taxon>Eukaryota</taxon>
        <taxon>Fungi</taxon>
        <taxon>Dikarya</taxon>
        <taxon>Ascomycota</taxon>
        <taxon>Pezizomycotina</taxon>
        <taxon>Sordariomycetes</taxon>
        <taxon>Hypocreomycetidae</taxon>
        <taxon>Hypocreales</taxon>
        <taxon>Ophiocordycipitaceae</taxon>
        <taxon>Hirsutella</taxon>
    </lineage>
</organism>
<evidence type="ECO:0000256" key="8">
    <source>
        <dbReference type="ARBA" id="ARBA00023306"/>
    </source>
</evidence>
<evidence type="ECO:0000256" key="4">
    <source>
        <dbReference type="ARBA" id="ARBA00022618"/>
    </source>
</evidence>
<dbReference type="InterPro" id="IPR008685">
    <property type="entry name" value="Centromere_Mis12"/>
</dbReference>
<evidence type="ECO:0000256" key="2">
    <source>
        <dbReference type="ARBA" id="ARBA00008643"/>
    </source>
</evidence>
<evidence type="ECO:0000256" key="3">
    <source>
        <dbReference type="ARBA" id="ARBA00022454"/>
    </source>
</evidence>
<feature type="region of interest" description="Disordered" evidence="10">
    <location>
        <begin position="262"/>
        <end position="305"/>
    </location>
</feature>
<evidence type="ECO:0000256" key="5">
    <source>
        <dbReference type="ARBA" id="ARBA00022776"/>
    </source>
</evidence>
<dbReference type="GO" id="GO:0051301">
    <property type="term" value="P:cell division"/>
    <property type="evidence" value="ECO:0007669"/>
    <property type="project" value="UniProtKB-KW"/>
</dbReference>
<evidence type="ECO:0000313" key="12">
    <source>
        <dbReference type="Proteomes" id="UP000824596"/>
    </source>
</evidence>
<comment type="subcellular location">
    <subcellularLocation>
        <location evidence="1">Chromosome</location>
        <location evidence="1">Centromere</location>
        <location evidence="1">Kinetochore</location>
    </subcellularLocation>
</comment>
<name>A0A9P8MTB5_9HYPO</name>
<dbReference type="PANTHER" id="PTHR14527">
    <property type="entry name" value="PROTEIN MIS12 HOMOLOG"/>
    <property type="match status" value="1"/>
</dbReference>
<proteinExistence type="inferred from homology"/>
<dbReference type="GO" id="GO:0000444">
    <property type="term" value="C:MIS12/MIND type complex"/>
    <property type="evidence" value="ECO:0007669"/>
    <property type="project" value="TreeGrafter"/>
</dbReference>
<evidence type="ECO:0000256" key="10">
    <source>
        <dbReference type="SAM" id="MobiDB-lite"/>
    </source>
</evidence>
<protein>
    <submittedName>
        <fullName evidence="11">Mis12 protein</fullName>
    </submittedName>
</protein>
<dbReference type="OrthoDB" id="1884855at2759"/>
<keyword evidence="5" id="KW-0498">Mitosis</keyword>
<dbReference type="GO" id="GO:0005634">
    <property type="term" value="C:nucleus"/>
    <property type="evidence" value="ECO:0007669"/>
    <property type="project" value="InterPro"/>
</dbReference>
<dbReference type="GeneID" id="68358179"/>